<feature type="compositionally biased region" description="Basic and acidic residues" evidence="1">
    <location>
        <begin position="30"/>
        <end position="44"/>
    </location>
</feature>
<keyword evidence="3" id="KW-0969">Cilium</keyword>
<dbReference type="RefSeq" id="WP_245696596.1">
    <property type="nucleotide sequence ID" value="NZ_FNDD01000004.1"/>
</dbReference>
<evidence type="ECO:0000313" key="4">
    <source>
        <dbReference type="Proteomes" id="UP000198854"/>
    </source>
</evidence>
<feature type="region of interest" description="Disordered" evidence="1">
    <location>
        <begin position="1"/>
        <end position="81"/>
    </location>
</feature>
<keyword evidence="3" id="KW-0966">Cell projection</keyword>
<keyword evidence="3" id="KW-0282">Flagellum</keyword>
<dbReference type="PANTHER" id="PTHR37533">
    <property type="entry name" value="FLAGELLAR HOOK-LENGTH CONTROL PROTEIN"/>
    <property type="match status" value="1"/>
</dbReference>
<feature type="domain" description="Flagellar hook-length control protein-like C-terminal" evidence="2">
    <location>
        <begin position="250"/>
        <end position="331"/>
    </location>
</feature>
<dbReference type="Gene3D" id="3.30.750.140">
    <property type="match status" value="1"/>
</dbReference>
<dbReference type="Proteomes" id="UP000198854">
    <property type="component" value="Unassembled WGS sequence"/>
</dbReference>
<feature type="compositionally biased region" description="Low complexity" evidence="1">
    <location>
        <begin position="1"/>
        <end position="18"/>
    </location>
</feature>
<dbReference type="InterPro" id="IPR052563">
    <property type="entry name" value="FliK"/>
</dbReference>
<dbReference type="AlphaFoldDB" id="A0A1G7Y1Z3"/>
<dbReference type="InterPro" id="IPR038610">
    <property type="entry name" value="FliK-like_C_sf"/>
</dbReference>
<accession>A0A1G7Y1Z3</accession>
<keyword evidence="4" id="KW-1185">Reference proteome</keyword>
<feature type="region of interest" description="Disordered" evidence="1">
    <location>
        <begin position="321"/>
        <end position="371"/>
    </location>
</feature>
<name>A0A1G7Y1Z3_9VIBR</name>
<gene>
    <name evidence="3" type="ORF">SAMN04488136_104169</name>
</gene>
<evidence type="ECO:0000313" key="3">
    <source>
        <dbReference type="EMBL" id="SDG90512.1"/>
    </source>
</evidence>
<dbReference type="PANTHER" id="PTHR37533:SF2">
    <property type="entry name" value="FLAGELLAR HOOK-LENGTH CONTROL PROTEIN"/>
    <property type="match status" value="1"/>
</dbReference>
<dbReference type="CDD" id="cd17470">
    <property type="entry name" value="T3SS_Flik_C"/>
    <property type="match status" value="1"/>
</dbReference>
<evidence type="ECO:0000259" key="2">
    <source>
        <dbReference type="Pfam" id="PF02120"/>
    </source>
</evidence>
<evidence type="ECO:0000256" key="1">
    <source>
        <dbReference type="SAM" id="MobiDB-lite"/>
    </source>
</evidence>
<dbReference type="InterPro" id="IPR021136">
    <property type="entry name" value="Flagellar_hook_control-like_C"/>
</dbReference>
<dbReference type="Pfam" id="PF02120">
    <property type="entry name" value="Flg_hook"/>
    <property type="match status" value="1"/>
</dbReference>
<dbReference type="EMBL" id="FNDD01000004">
    <property type="protein sequence ID" value="SDG90512.1"/>
    <property type="molecule type" value="Genomic_DNA"/>
</dbReference>
<proteinExistence type="predicted"/>
<feature type="compositionally biased region" description="Low complexity" evidence="1">
    <location>
        <begin position="64"/>
        <end position="73"/>
    </location>
</feature>
<feature type="compositionally biased region" description="Polar residues" evidence="1">
    <location>
        <begin position="19"/>
        <end position="29"/>
    </location>
</feature>
<feature type="compositionally biased region" description="Polar residues" evidence="1">
    <location>
        <begin position="358"/>
        <end position="371"/>
    </location>
</feature>
<reference evidence="4" key="1">
    <citation type="submission" date="2016-10" db="EMBL/GenBank/DDBJ databases">
        <authorList>
            <person name="Varghese N."/>
            <person name="Submissions S."/>
        </authorList>
    </citation>
    <scope>NUCLEOTIDE SEQUENCE [LARGE SCALE GENOMIC DNA]</scope>
    <source>
        <strain evidence="4">CGMCC 1.10228</strain>
    </source>
</reference>
<organism evidence="3 4">
    <name type="scientific">Vibrio xiamenensis</name>
    <dbReference type="NCBI Taxonomy" id="861298"/>
    <lineage>
        <taxon>Bacteria</taxon>
        <taxon>Pseudomonadati</taxon>
        <taxon>Pseudomonadota</taxon>
        <taxon>Gammaproteobacteria</taxon>
        <taxon>Vibrionales</taxon>
        <taxon>Vibrionaceae</taxon>
        <taxon>Vibrio</taxon>
    </lineage>
</organism>
<dbReference type="STRING" id="861298.SAMN04488136_104169"/>
<protein>
    <submittedName>
        <fullName evidence="3">Flagellar hook-length control protein FliK</fullName>
    </submittedName>
</protein>
<sequence>MVQATLLTTPPAKTASASQDSAKVQQARSTKTDGAEKSQDDDQKFTLASKDATNAKHSDPAQSADAVKAQADGQDAKQDDESTLDEVMALIASLTANHEAAQQPLKTSAVSGEAAALNGLGANGKFDALAKLQAGAQDNPFASQGSASSSLTDSKINSQNLLAQLQASAKLDGAPLDKNLVKLASAQEGSPLNSASLSALMASSPNSNTTAQPGLHTNPAAMTTGSEWASMRLDTSAGKWGEQMLQVLQDRVTLQAQQNLQEAKIRLDPPELGKLDLMVRVEGDRLSVQIHSNTAVTREALMQISDRLRSELQNQNFMHVDVNVSSGDGGRGDQPSSQDEEPTTIFASRGNDNGIDALSSSQSEHWLNTQA</sequence>